<proteinExistence type="predicted"/>
<dbReference type="AlphaFoldDB" id="A0A0C3FU49"/>
<reference evidence="2" key="2">
    <citation type="submission" date="2015-01" db="EMBL/GenBank/DDBJ databases">
        <title>Evolutionary Origins and Diversification of the Mycorrhizal Mutualists.</title>
        <authorList>
            <consortium name="DOE Joint Genome Institute"/>
            <consortium name="Mycorrhizal Genomics Consortium"/>
            <person name="Kohler A."/>
            <person name="Kuo A."/>
            <person name="Nagy L.G."/>
            <person name="Floudas D."/>
            <person name="Copeland A."/>
            <person name="Barry K.W."/>
            <person name="Cichocki N."/>
            <person name="Veneault-Fourrey C."/>
            <person name="LaButti K."/>
            <person name="Lindquist E.A."/>
            <person name="Lipzen A."/>
            <person name="Lundell T."/>
            <person name="Morin E."/>
            <person name="Murat C."/>
            <person name="Riley R."/>
            <person name="Ohm R."/>
            <person name="Sun H."/>
            <person name="Tunlid A."/>
            <person name="Henrissat B."/>
            <person name="Grigoriev I.V."/>
            <person name="Hibbett D.S."/>
            <person name="Martin F."/>
        </authorList>
    </citation>
    <scope>NUCLEOTIDE SEQUENCE [LARGE SCALE GENOMIC DNA]</scope>
    <source>
        <strain evidence="2">F 1598</strain>
    </source>
</reference>
<dbReference type="Proteomes" id="UP000054166">
    <property type="component" value="Unassembled WGS sequence"/>
</dbReference>
<accession>A0A0C3FU49</accession>
<reference evidence="1 2" key="1">
    <citation type="submission" date="2014-04" db="EMBL/GenBank/DDBJ databases">
        <authorList>
            <consortium name="DOE Joint Genome Institute"/>
            <person name="Kuo A."/>
            <person name="Tarkka M."/>
            <person name="Buscot F."/>
            <person name="Kohler A."/>
            <person name="Nagy L.G."/>
            <person name="Floudas D."/>
            <person name="Copeland A."/>
            <person name="Barry K.W."/>
            <person name="Cichocki N."/>
            <person name="Veneault-Fourrey C."/>
            <person name="LaButti K."/>
            <person name="Lindquist E.A."/>
            <person name="Lipzen A."/>
            <person name="Lundell T."/>
            <person name="Morin E."/>
            <person name="Murat C."/>
            <person name="Sun H."/>
            <person name="Tunlid A."/>
            <person name="Henrissat B."/>
            <person name="Grigoriev I.V."/>
            <person name="Hibbett D.S."/>
            <person name="Martin F."/>
            <person name="Nordberg H.P."/>
            <person name="Cantor M.N."/>
            <person name="Hua S.X."/>
        </authorList>
    </citation>
    <scope>NUCLEOTIDE SEQUENCE [LARGE SCALE GENOMIC DNA]</scope>
    <source>
        <strain evidence="1 2">F 1598</strain>
    </source>
</reference>
<name>A0A0C3FU49_PILCF</name>
<protein>
    <submittedName>
        <fullName evidence="1">Uncharacterized protein</fullName>
    </submittedName>
</protein>
<dbReference type="EMBL" id="KN832978">
    <property type="protein sequence ID" value="KIM87900.1"/>
    <property type="molecule type" value="Genomic_DNA"/>
</dbReference>
<dbReference type="InParanoid" id="A0A0C3FU49"/>
<dbReference type="HOGENOM" id="CLU_2705686_0_0_1"/>
<evidence type="ECO:0000313" key="1">
    <source>
        <dbReference type="EMBL" id="KIM87900.1"/>
    </source>
</evidence>
<sequence length="73" mass="9037">MFLSRFQDTNNHYLYSNTIRHLYTHYRTHNEYTDLLSYSGAFSWPEYPKRDCQRPRLSDQLRWHTVDKCAFLM</sequence>
<evidence type="ECO:0000313" key="2">
    <source>
        <dbReference type="Proteomes" id="UP000054166"/>
    </source>
</evidence>
<keyword evidence="2" id="KW-1185">Reference proteome</keyword>
<organism evidence="1 2">
    <name type="scientific">Piloderma croceum (strain F 1598)</name>
    <dbReference type="NCBI Taxonomy" id="765440"/>
    <lineage>
        <taxon>Eukaryota</taxon>
        <taxon>Fungi</taxon>
        <taxon>Dikarya</taxon>
        <taxon>Basidiomycota</taxon>
        <taxon>Agaricomycotina</taxon>
        <taxon>Agaricomycetes</taxon>
        <taxon>Agaricomycetidae</taxon>
        <taxon>Atheliales</taxon>
        <taxon>Atheliaceae</taxon>
        <taxon>Piloderma</taxon>
    </lineage>
</organism>
<gene>
    <name evidence="1" type="ORF">PILCRDRAFT_814596</name>
</gene>